<dbReference type="Proteomes" id="UP000006727">
    <property type="component" value="Chromosome 5"/>
</dbReference>
<name>A0A2K1KIW4_PHYPA</name>
<proteinExistence type="predicted"/>
<dbReference type="EMBL" id="ABEU02000005">
    <property type="protein sequence ID" value="PNR53705.1"/>
    <property type="molecule type" value="Genomic_DNA"/>
</dbReference>
<reference evidence="1 3" key="2">
    <citation type="journal article" date="2018" name="Plant J.">
        <title>The Physcomitrella patens chromosome-scale assembly reveals moss genome structure and evolution.</title>
        <authorList>
            <person name="Lang D."/>
            <person name="Ullrich K.K."/>
            <person name="Murat F."/>
            <person name="Fuchs J."/>
            <person name="Jenkins J."/>
            <person name="Haas F.B."/>
            <person name="Piednoel M."/>
            <person name="Gundlach H."/>
            <person name="Van Bel M."/>
            <person name="Meyberg R."/>
            <person name="Vives C."/>
            <person name="Morata J."/>
            <person name="Symeonidi A."/>
            <person name="Hiss M."/>
            <person name="Muchero W."/>
            <person name="Kamisugi Y."/>
            <person name="Saleh O."/>
            <person name="Blanc G."/>
            <person name="Decker E.L."/>
            <person name="van Gessel N."/>
            <person name="Grimwood J."/>
            <person name="Hayes R.D."/>
            <person name="Graham S.W."/>
            <person name="Gunter L.E."/>
            <person name="McDaniel S.F."/>
            <person name="Hoernstein S.N.W."/>
            <person name="Larsson A."/>
            <person name="Li F.W."/>
            <person name="Perroud P.F."/>
            <person name="Phillips J."/>
            <person name="Ranjan P."/>
            <person name="Rokshar D.S."/>
            <person name="Rothfels C.J."/>
            <person name="Schneider L."/>
            <person name="Shu S."/>
            <person name="Stevenson D.W."/>
            <person name="Thummler F."/>
            <person name="Tillich M."/>
            <person name="Villarreal Aguilar J.C."/>
            <person name="Widiez T."/>
            <person name="Wong G.K."/>
            <person name="Wymore A."/>
            <person name="Zhang Y."/>
            <person name="Zimmer A.D."/>
            <person name="Quatrano R.S."/>
            <person name="Mayer K.F.X."/>
            <person name="Goodstein D."/>
            <person name="Casacuberta J.M."/>
            <person name="Vandepoele K."/>
            <person name="Reski R."/>
            <person name="Cuming A.C."/>
            <person name="Tuskan G.A."/>
            <person name="Maumus F."/>
            <person name="Salse J."/>
            <person name="Schmutz J."/>
            <person name="Rensing S.A."/>
        </authorList>
    </citation>
    <scope>NUCLEOTIDE SEQUENCE [LARGE SCALE GENOMIC DNA]</scope>
    <source>
        <strain evidence="2 3">cv. Gransden 2004</strain>
    </source>
</reference>
<evidence type="ECO:0000313" key="2">
    <source>
        <dbReference type="EnsemblPlants" id="Pp3c5_7700V3.1"/>
    </source>
</evidence>
<accession>A0A2K1KIW4</accession>
<dbReference type="Gramene" id="Pp3c5_7700V3.1">
    <property type="protein sequence ID" value="Pp3c5_7700V3.1"/>
    <property type="gene ID" value="Pp3c5_7700"/>
</dbReference>
<reference evidence="1 3" key="1">
    <citation type="journal article" date="2008" name="Science">
        <title>The Physcomitrella genome reveals evolutionary insights into the conquest of land by plants.</title>
        <authorList>
            <person name="Rensing S."/>
            <person name="Lang D."/>
            <person name="Zimmer A."/>
            <person name="Terry A."/>
            <person name="Salamov A."/>
            <person name="Shapiro H."/>
            <person name="Nishiyama T."/>
            <person name="Perroud P.-F."/>
            <person name="Lindquist E."/>
            <person name="Kamisugi Y."/>
            <person name="Tanahashi T."/>
            <person name="Sakakibara K."/>
            <person name="Fujita T."/>
            <person name="Oishi K."/>
            <person name="Shin-I T."/>
            <person name="Kuroki Y."/>
            <person name="Toyoda A."/>
            <person name="Suzuki Y."/>
            <person name="Hashimoto A."/>
            <person name="Yamaguchi K."/>
            <person name="Sugano A."/>
            <person name="Kohara Y."/>
            <person name="Fujiyama A."/>
            <person name="Anterola A."/>
            <person name="Aoki S."/>
            <person name="Ashton N."/>
            <person name="Barbazuk W.B."/>
            <person name="Barker E."/>
            <person name="Bennetzen J."/>
            <person name="Bezanilla M."/>
            <person name="Blankenship R."/>
            <person name="Cho S.H."/>
            <person name="Dutcher S."/>
            <person name="Estelle M."/>
            <person name="Fawcett J.A."/>
            <person name="Gundlach H."/>
            <person name="Hanada K."/>
            <person name="Heyl A."/>
            <person name="Hicks K.A."/>
            <person name="Hugh J."/>
            <person name="Lohr M."/>
            <person name="Mayer K."/>
            <person name="Melkozernov A."/>
            <person name="Murata T."/>
            <person name="Nelson D."/>
            <person name="Pils B."/>
            <person name="Prigge M."/>
            <person name="Reiss B."/>
            <person name="Renner T."/>
            <person name="Rombauts S."/>
            <person name="Rushton P."/>
            <person name="Sanderfoot A."/>
            <person name="Schween G."/>
            <person name="Shiu S.-H."/>
            <person name="Stueber K."/>
            <person name="Theodoulou F.L."/>
            <person name="Tu H."/>
            <person name="Van de Peer Y."/>
            <person name="Verrier P.J."/>
            <person name="Waters E."/>
            <person name="Wood A."/>
            <person name="Yang L."/>
            <person name="Cove D."/>
            <person name="Cuming A."/>
            <person name="Hasebe M."/>
            <person name="Lucas S."/>
            <person name="Mishler D.B."/>
            <person name="Reski R."/>
            <person name="Grigoriev I."/>
            <person name="Quatrano R.S."/>
            <person name="Boore J.L."/>
        </authorList>
    </citation>
    <scope>NUCLEOTIDE SEQUENCE [LARGE SCALE GENOMIC DNA]</scope>
    <source>
        <strain evidence="2 3">cv. Gransden 2004</strain>
    </source>
</reference>
<keyword evidence="3" id="KW-1185">Reference proteome</keyword>
<dbReference type="EnsemblPlants" id="Pp3c5_7700V3.1">
    <property type="protein sequence ID" value="Pp3c5_7700V3.1"/>
    <property type="gene ID" value="Pp3c5_7700"/>
</dbReference>
<organism evidence="1">
    <name type="scientific">Physcomitrium patens</name>
    <name type="common">Spreading-leaved earth moss</name>
    <name type="synonym">Physcomitrella patens</name>
    <dbReference type="NCBI Taxonomy" id="3218"/>
    <lineage>
        <taxon>Eukaryota</taxon>
        <taxon>Viridiplantae</taxon>
        <taxon>Streptophyta</taxon>
        <taxon>Embryophyta</taxon>
        <taxon>Bryophyta</taxon>
        <taxon>Bryophytina</taxon>
        <taxon>Bryopsida</taxon>
        <taxon>Funariidae</taxon>
        <taxon>Funariales</taxon>
        <taxon>Funariaceae</taxon>
        <taxon>Physcomitrium</taxon>
    </lineage>
</organism>
<reference evidence="2" key="3">
    <citation type="submission" date="2020-12" db="UniProtKB">
        <authorList>
            <consortium name="EnsemblPlants"/>
        </authorList>
    </citation>
    <scope>IDENTIFICATION</scope>
</reference>
<gene>
    <name evidence="1" type="ORF">PHYPA_007380</name>
</gene>
<evidence type="ECO:0000313" key="1">
    <source>
        <dbReference type="EMBL" id="PNR53705.1"/>
    </source>
</evidence>
<evidence type="ECO:0000313" key="3">
    <source>
        <dbReference type="Proteomes" id="UP000006727"/>
    </source>
</evidence>
<dbReference type="AlphaFoldDB" id="A0A2K1KIW4"/>
<dbReference type="InParanoid" id="A0A2K1KIW4"/>
<protein>
    <submittedName>
        <fullName evidence="1 2">Uncharacterized protein</fullName>
    </submittedName>
</protein>
<sequence length="78" mass="8837">MEVMDLIIATSKMLAGPNNYKIWSSTIWSMIENEDLLDVMVPNIQYAIGIPSKKQPIMALSSSEAKYWALVDDFREAI</sequence>